<dbReference type="SUPFAM" id="SSF46785">
    <property type="entry name" value="Winged helix' DNA-binding domain"/>
    <property type="match status" value="1"/>
</dbReference>
<dbReference type="EMBL" id="CP069213">
    <property type="protein sequence ID" value="QRH01098.1"/>
    <property type="molecule type" value="Genomic_DNA"/>
</dbReference>
<evidence type="ECO:0000259" key="5">
    <source>
        <dbReference type="PROSITE" id="PS50931"/>
    </source>
</evidence>
<evidence type="ECO:0000256" key="1">
    <source>
        <dbReference type="ARBA" id="ARBA00009437"/>
    </source>
</evidence>
<gene>
    <name evidence="6" type="ORF">JQC75_14700</name>
</gene>
<feature type="domain" description="HTH lysR-type" evidence="5">
    <location>
        <begin position="6"/>
        <end position="59"/>
    </location>
</feature>
<accession>A0ABX7G1E3</accession>
<protein>
    <submittedName>
        <fullName evidence="6">LysR family transcriptional regulator</fullName>
    </submittedName>
</protein>
<keyword evidence="7" id="KW-1185">Reference proteome</keyword>
<evidence type="ECO:0000256" key="2">
    <source>
        <dbReference type="ARBA" id="ARBA00023015"/>
    </source>
</evidence>
<dbReference type="InterPro" id="IPR036388">
    <property type="entry name" value="WH-like_DNA-bd_sf"/>
</dbReference>
<dbReference type="PANTHER" id="PTHR30126">
    <property type="entry name" value="HTH-TYPE TRANSCRIPTIONAL REGULATOR"/>
    <property type="match status" value="1"/>
</dbReference>
<dbReference type="InterPro" id="IPR005119">
    <property type="entry name" value="LysR_subst-bd"/>
</dbReference>
<sequence>MPSVFQLQALCAAVEKPSLRQAAEALCKTQPALTHALKQLESQLGLTLFNRDGYRLVLTGNGERIYQLALKTLESHAEIEQLAQHLARGDEDRVVLTVEASFELTPILRALESVQAEFSQTDIVIQQEYLTGAVERVQQGQANLAITPLAPALSPGTRLDTKPLSQGQMLNVAAPRLLARYPALSSVEQLRKEYQILVQDSGSGTLGLKLGVQTAQRHWYVNSFATKLSLIEQGMGWGRLPEWMLTEALAAGCLRVLELADFPARQRFDYHLVRRSAAVPGPVATRLWQRLGGSEL</sequence>
<dbReference type="Gene3D" id="3.40.190.290">
    <property type="match status" value="1"/>
</dbReference>
<dbReference type="PANTHER" id="PTHR30126:SF22">
    <property type="entry name" value="HTH-TYPE TRANSCRIPTIONAL REGULATOR YHAJ-RELATED"/>
    <property type="match status" value="1"/>
</dbReference>
<name>A0ABX7G1E3_9GAMM</name>
<keyword evidence="3" id="KW-0238">DNA-binding</keyword>
<dbReference type="Proteomes" id="UP000596252">
    <property type="component" value="Chromosome"/>
</dbReference>
<proteinExistence type="inferred from homology"/>
<dbReference type="Gene3D" id="1.10.10.10">
    <property type="entry name" value="Winged helix-like DNA-binding domain superfamily/Winged helix DNA-binding domain"/>
    <property type="match status" value="1"/>
</dbReference>
<comment type="similarity">
    <text evidence="1">Belongs to the LysR transcriptional regulatory family.</text>
</comment>
<dbReference type="InterPro" id="IPR000847">
    <property type="entry name" value="LysR_HTH_N"/>
</dbReference>
<dbReference type="Pfam" id="PF03466">
    <property type="entry name" value="LysR_substrate"/>
    <property type="match status" value="1"/>
</dbReference>
<dbReference type="PROSITE" id="PS50931">
    <property type="entry name" value="HTH_LYSR"/>
    <property type="match status" value="1"/>
</dbReference>
<organism evidence="6 7">
    <name type="scientific">Shewanella litorisediminis</name>
    <dbReference type="NCBI Taxonomy" id="1173586"/>
    <lineage>
        <taxon>Bacteria</taxon>
        <taxon>Pseudomonadati</taxon>
        <taxon>Pseudomonadota</taxon>
        <taxon>Gammaproteobacteria</taxon>
        <taxon>Alteromonadales</taxon>
        <taxon>Shewanellaceae</taxon>
        <taxon>Shewanella</taxon>
    </lineage>
</organism>
<keyword evidence="4" id="KW-0804">Transcription</keyword>
<dbReference type="PRINTS" id="PR00039">
    <property type="entry name" value="HTHLYSR"/>
</dbReference>
<reference evidence="6 7" key="1">
    <citation type="journal article" date="2012" name="Antonie Van Leeuwenhoek">
        <title>Shewanella litorisediminis sp. nov., a gammaproteobacterium isolated from a tidal flat sediment.</title>
        <authorList>
            <person name="Lee M.H."/>
            <person name="Yoon J.H."/>
        </authorList>
    </citation>
    <scope>NUCLEOTIDE SEQUENCE [LARGE SCALE GENOMIC DNA]</scope>
    <source>
        <strain evidence="6 7">SMK1-12</strain>
    </source>
</reference>
<dbReference type="RefSeq" id="WP_203324790.1">
    <property type="nucleotide sequence ID" value="NZ_CP069213.1"/>
</dbReference>
<dbReference type="InterPro" id="IPR036390">
    <property type="entry name" value="WH_DNA-bd_sf"/>
</dbReference>
<evidence type="ECO:0000313" key="6">
    <source>
        <dbReference type="EMBL" id="QRH01098.1"/>
    </source>
</evidence>
<evidence type="ECO:0000256" key="3">
    <source>
        <dbReference type="ARBA" id="ARBA00023125"/>
    </source>
</evidence>
<dbReference type="Pfam" id="PF00126">
    <property type="entry name" value="HTH_1"/>
    <property type="match status" value="1"/>
</dbReference>
<evidence type="ECO:0000256" key="4">
    <source>
        <dbReference type="ARBA" id="ARBA00023163"/>
    </source>
</evidence>
<evidence type="ECO:0000313" key="7">
    <source>
        <dbReference type="Proteomes" id="UP000596252"/>
    </source>
</evidence>
<keyword evidence="2" id="KW-0805">Transcription regulation</keyword>
<dbReference type="SUPFAM" id="SSF53850">
    <property type="entry name" value="Periplasmic binding protein-like II"/>
    <property type="match status" value="1"/>
</dbReference>